<sequence length="84" mass="9561">MHRLAGPKCTCSTQLTVLPVKGIRHGCLVQETAVEPELDLRWRTGPAEPIIYKPTTIRTNRGHRSWMTHLPLSRPRREIPITAI</sequence>
<dbReference type="AlphaFoldDB" id="A0A224Y2R9"/>
<protein>
    <submittedName>
        <fullName evidence="1">Uncharacterized protein</fullName>
    </submittedName>
</protein>
<name>A0A224Y2R9_9HEMI</name>
<organism evidence="1">
    <name type="scientific">Panstrongylus lignarius</name>
    <dbReference type="NCBI Taxonomy" id="156445"/>
    <lineage>
        <taxon>Eukaryota</taxon>
        <taxon>Metazoa</taxon>
        <taxon>Ecdysozoa</taxon>
        <taxon>Arthropoda</taxon>
        <taxon>Hexapoda</taxon>
        <taxon>Insecta</taxon>
        <taxon>Pterygota</taxon>
        <taxon>Neoptera</taxon>
        <taxon>Paraneoptera</taxon>
        <taxon>Hemiptera</taxon>
        <taxon>Heteroptera</taxon>
        <taxon>Panheteroptera</taxon>
        <taxon>Cimicomorpha</taxon>
        <taxon>Reduviidae</taxon>
        <taxon>Triatominae</taxon>
        <taxon>Panstrongylus</taxon>
    </lineage>
</organism>
<proteinExistence type="predicted"/>
<evidence type="ECO:0000313" key="1">
    <source>
        <dbReference type="EMBL" id="JAW15390.1"/>
    </source>
</evidence>
<reference evidence="1" key="1">
    <citation type="journal article" date="2018" name="PLoS Negl. Trop. Dis.">
        <title>An insight into the salivary gland and fat body transcriptome of Panstrongylus lignarius (Hemiptera: Heteroptera), the main vector of Chagas disease in Peru.</title>
        <authorList>
            <person name="Nevoa J.C."/>
            <person name="Mendes M.T."/>
            <person name="da Silva M.V."/>
            <person name="Soares S.C."/>
            <person name="Oliveira C.J.F."/>
            <person name="Ribeiro J.M.C."/>
        </authorList>
    </citation>
    <scope>NUCLEOTIDE SEQUENCE</scope>
</reference>
<accession>A0A224Y2R9</accession>
<dbReference type="EMBL" id="GFTR01001036">
    <property type="protein sequence ID" value="JAW15390.1"/>
    <property type="molecule type" value="Transcribed_RNA"/>
</dbReference>